<dbReference type="AlphaFoldDB" id="W0I0I4"/>
<dbReference type="RefSeq" id="WP_335328930.1">
    <property type="nucleotide sequence ID" value="NZ_CP006569.1"/>
</dbReference>
<reference evidence="2 3" key="1">
    <citation type="journal article" date="2014" name="Genome Biol. Evol.">
        <title>Genome degeneration and adaptation in a nascent stage of symbiosis.</title>
        <authorList>
            <person name="Oakeson K.F."/>
            <person name="Gil R."/>
            <person name="Clayton A.L."/>
            <person name="Dunn D.M."/>
            <person name="von Niederhausern A.C."/>
            <person name="Hamil C."/>
            <person name="Aoyagi A."/>
            <person name="Duval B."/>
            <person name="Baca A."/>
            <person name="Silva F.J."/>
            <person name="Vallier A."/>
            <person name="Jackson D.G."/>
            <person name="Latorre A."/>
            <person name="Weiss R.B."/>
            <person name="Heddi A."/>
            <person name="Moya A."/>
            <person name="Dale C."/>
        </authorList>
    </citation>
    <scope>NUCLEOTIDE SEQUENCE [LARGE SCALE GENOMIC DNA]</scope>
    <source>
        <strain evidence="2 3">HS1</strain>
    </source>
</reference>
<dbReference type="InterPro" id="IPR031858">
    <property type="entry name" value="DUF4752"/>
</dbReference>
<keyword evidence="3" id="KW-1185">Reference proteome</keyword>
<dbReference type="HOGENOM" id="CLU_183658_0_0_6"/>
<keyword evidence="1" id="KW-1133">Transmembrane helix</keyword>
<dbReference type="Pfam" id="PF15944">
    <property type="entry name" value="DUF4752"/>
    <property type="match status" value="1"/>
</dbReference>
<dbReference type="PATRIC" id="fig|1239307.3.peg.3223"/>
<organism evidence="2 3">
    <name type="scientific">Sodalis praecaptivus</name>
    <dbReference type="NCBI Taxonomy" id="1239307"/>
    <lineage>
        <taxon>Bacteria</taxon>
        <taxon>Pseudomonadati</taxon>
        <taxon>Pseudomonadota</taxon>
        <taxon>Gammaproteobacteria</taxon>
        <taxon>Enterobacterales</taxon>
        <taxon>Bruguierivoracaceae</taxon>
        <taxon>Sodalis</taxon>
    </lineage>
</organism>
<evidence type="ECO:0000313" key="2">
    <source>
        <dbReference type="EMBL" id="AHF77928.1"/>
    </source>
</evidence>
<evidence type="ECO:0000256" key="1">
    <source>
        <dbReference type="SAM" id="Phobius"/>
    </source>
</evidence>
<dbReference type="EMBL" id="CP006569">
    <property type="protein sequence ID" value="AHF77928.1"/>
    <property type="molecule type" value="Genomic_DNA"/>
</dbReference>
<gene>
    <name evidence="2" type="ORF">Sant_2919</name>
</gene>
<sequence length="87" mass="10342">MKEISVSEWMTIGLMIVGYLYITVRAGGWLTGIFLRQWSKRRKSSRRQKAVDEFYEAFELDKITEGGYLRFAEKGDLIILIYRKEER</sequence>
<name>W0I0I4_9GAMM</name>
<proteinExistence type="predicted"/>
<dbReference type="Proteomes" id="UP000019028">
    <property type="component" value="Chromosome"/>
</dbReference>
<dbReference type="KEGG" id="sod:Sant_2919"/>
<feature type="transmembrane region" description="Helical" evidence="1">
    <location>
        <begin position="12"/>
        <end position="35"/>
    </location>
</feature>
<keyword evidence="1" id="KW-0472">Membrane</keyword>
<evidence type="ECO:0000313" key="3">
    <source>
        <dbReference type="Proteomes" id="UP000019028"/>
    </source>
</evidence>
<protein>
    <submittedName>
        <fullName evidence="2">Putative phage membrane protein</fullName>
    </submittedName>
</protein>
<accession>W0I0I4</accession>
<keyword evidence="1" id="KW-0812">Transmembrane</keyword>